<evidence type="ECO:0000313" key="3">
    <source>
        <dbReference type="Proteomes" id="UP000295781"/>
    </source>
</evidence>
<dbReference type="Gene3D" id="3.20.20.100">
    <property type="entry name" value="NADP-dependent oxidoreductase domain"/>
    <property type="match status" value="1"/>
</dbReference>
<dbReference type="RefSeq" id="WP_129354764.1">
    <property type="nucleotide sequence ID" value="NZ_CP012670.1"/>
</dbReference>
<organism evidence="2 3">
    <name type="scientific">Sorangium cellulosum</name>
    <name type="common">Polyangium cellulosum</name>
    <dbReference type="NCBI Taxonomy" id="56"/>
    <lineage>
        <taxon>Bacteria</taxon>
        <taxon>Pseudomonadati</taxon>
        <taxon>Myxococcota</taxon>
        <taxon>Polyangia</taxon>
        <taxon>Polyangiales</taxon>
        <taxon>Polyangiaceae</taxon>
        <taxon>Sorangium</taxon>
    </lineage>
</organism>
<dbReference type="OrthoDB" id="570334at2"/>
<dbReference type="InterPro" id="IPR053135">
    <property type="entry name" value="AKR2_Oxidoreductase"/>
</dbReference>
<protein>
    <submittedName>
        <fullName evidence="2">Aldo/keto reductase</fullName>
    </submittedName>
</protein>
<dbReference type="AlphaFoldDB" id="A0A4V0NEP3"/>
<dbReference type="PANTHER" id="PTHR43312">
    <property type="entry name" value="D-THREO-ALDOSE 1-DEHYDROGENASE"/>
    <property type="match status" value="1"/>
</dbReference>
<dbReference type="Proteomes" id="UP000295781">
    <property type="component" value="Chromosome"/>
</dbReference>
<gene>
    <name evidence="2" type="ORF">SOCEGT47_074420</name>
</gene>
<dbReference type="PANTHER" id="PTHR43312:SF1">
    <property type="entry name" value="NADP-DEPENDENT OXIDOREDUCTASE DOMAIN-CONTAINING PROTEIN"/>
    <property type="match status" value="1"/>
</dbReference>
<feature type="domain" description="NADP-dependent oxidoreductase" evidence="1">
    <location>
        <begin position="67"/>
        <end position="191"/>
    </location>
</feature>
<dbReference type="EMBL" id="CP012670">
    <property type="protein sequence ID" value="AUX26872.1"/>
    <property type="molecule type" value="Genomic_DNA"/>
</dbReference>
<accession>A0A4V0NEP3</accession>
<evidence type="ECO:0000259" key="1">
    <source>
        <dbReference type="Pfam" id="PF00248"/>
    </source>
</evidence>
<dbReference type="InterPro" id="IPR023210">
    <property type="entry name" value="NADP_OxRdtase_dom"/>
</dbReference>
<dbReference type="InterPro" id="IPR036812">
    <property type="entry name" value="NAD(P)_OxRdtase_dom_sf"/>
</dbReference>
<evidence type="ECO:0000313" key="2">
    <source>
        <dbReference type="EMBL" id="AUX26872.1"/>
    </source>
</evidence>
<proteinExistence type="predicted"/>
<dbReference type="SUPFAM" id="SSF51430">
    <property type="entry name" value="NAD(P)-linked oxidoreductase"/>
    <property type="match status" value="1"/>
</dbReference>
<dbReference type="Pfam" id="PF00248">
    <property type="entry name" value="Aldo_ket_red"/>
    <property type="match status" value="1"/>
</dbReference>
<name>A0A4V0NEP3_SORCE</name>
<sequence>MTAPAVPSSFLVREVKAFGRSVHRVGVSASFGLEEAGIEAAFERGVQYVFWNPTARKLTAVLRRLGPSRREALVVATGPSFGFTAGSVRRRVERALRVLRSDYLDVLQLYWLGRMSAYRPAVLEAMLRLKEEGKVRVLGTSIHDRVRAGELARSGPLDLLMIRYNAAHPGAEQDIFPHLAPRQPAVVAYTATSWRRLLRKPRDWSGAVPSAGDCYRFCLSNPHVDIVLMGARNEGELDENLRALERGPLSEPEMQEMRAFGRAVHG</sequence>
<reference evidence="2 3" key="1">
    <citation type="submission" date="2015-09" db="EMBL/GenBank/DDBJ databases">
        <title>Sorangium comparison.</title>
        <authorList>
            <person name="Zaburannyi N."/>
            <person name="Bunk B."/>
            <person name="Overmann J."/>
            <person name="Mueller R."/>
        </authorList>
    </citation>
    <scope>NUCLEOTIDE SEQUENCE [LARGE SCALE GENOMIC DNA]</scope>
    <source>
        <strain evidence="2 3">So ceGT47</strain>
    </source>
</reference>